<feature type="signal peptide" evidence="3">
    <location>
        <begin position="1"/>
        <end position="20"/>
    </location>
</feature>
<evidence type="ECO:0000256" key="2">
    <source>
        <dbReference type="ARBA" id="ARBA00023002"/>
    </source>
</evidence>
<dbReference type="Proteomes" id="UP000566819">
    <property type="component" value="Unassembled WGS sequence"/>
</dbReference>
<feature type="domain" description="FAD-binding PCMH-type" evidence="4">
    <location>
        <begin position="116"/>
        <end position="295"/>
    </location>
</feature>
<reference evidence="5 6" key="1">
    <citation type="submission" date="2020-03" db="EMBL/GenBank/DDBJ databases">
        <title>Draft Genome Sequence of Cudoniella acicularis.</title>
        <authorList>
            <person name="Buettner E."/>
            <person name="Kellner H."/>
        </authorList>
    </citation>
    <scope>NUCLEOTIDE SEQUENCE [LARGE SCALE GENOMIC DNA]</scope>
    <source>
        <strain evidence="5 6">DSM 108380</strain>
    </source>
</reference>
<organism evidence="5 6">
    <name type="scientific">Cudoniella acicularis</name>
    <dbReference type="NCBI Taxonomy" id="354080"/>
    <lineage>
        <taxon>Eukaryota</taxon>
        <taxon>Fungi</taxon>
        <taxon>Dikarya</taxon>
        <taxon>Ascomycota</taxon>
        <taxon>Pezizomycotina</taxon>
        <taxon>Leotiomycetes</taxon>
        <taxon>Helotiales</taxon>
        <taxon>Tricladiaceae</taxon>
        <taxon>Cudoniella</taxon>
    </lineage>
</organism>
<dbReference type="InterPro" id="IPR016169">
    <property type="entry name" value="FAD-bd_PCMH_sub2"/>
</dbReference>
<evidence type="ECO:0000259" key="4">
    <source>
        <dbReference type="PROSITE" id="PS51387"/>
    </source>
</evidence>
<evidence type="ECO:0000256" key="3">
    <source>
        <dbReference type="SAM" id="SignalP"/>
    </source>
</evidence>
<comment type="similarity">
    <text evidence="1">Belongs to the oxygen-dependent FAD-linked oxidoreductase family.</text>
</comment>
<dbReference type="PANTHER" id="PTHR13878:SF91">
    <property type="entry name" value="FAD BINDING DOMAIN PROTEIN (AFU_ORTHOLOGUE AFUA_6G12070)-RELATED"/>
    <property type="match status" value="1"/>
</dbReference>
<evidence type="ECO:0000313" key="6">
    <source>
        <dbReference type="Proteomes" id="UP000566819"/>
    </source>
</evidence>
<name>A0A8H4RT82_9HELO</name>
<dbReference type="AlphaFoldDB" id="A0A8H4RT82"/>
<dbReference type="Pfam" id="PF08031">
    <property type="entry name" value="BBE"/>
    <property type="match status" value="1"/>
</dbReference>
<dbReference type="PROSITE" id="PS51387">
    <property type="entry name" value="FAD_PCMH"/>
    <property type="match status" value="1"/>
</dbReference>
<dbReference type="InterPro" id="IPR006094">
    <property type="entry name" value="Oxid_FAD_bind_N"/>
</dbReference>
<keyword evidence="3" id="KW-0732">Signal</keyword>
<dbReference type="SUPFAM" id="SSF56176">
    <property type="entry name" value="FAD-binding/transporter-associated domain-like"/>
    <property type="match status" value="1"/>
</dbReference>
<dbReference type="Gene3D" id="3.30.465.10">
    <property type="match status" value="2"/>
</dbReference>
<protein>
    <recommendedName>
        <fullName evidence="4">FAD-binding PCMH-type domain-containing protein</fullName>
    </recommendedName>
</protein>
<comment type="caution">
    <text evidence="5">The sequence shown here is derived from an EMBL/GenBank/DDBJ whole genome shotgun (WGS) entry which is preliminary data.</text>
</comment>
<dbReference type="GO" id="GO:0071949">
    <property type="term" value="F:FAD binding"/>
    <property type="evidence" value="ECO:0007669"/>
    <property type="project" value="InterPro"/>
</dbReference>
<evidence type="ECO:0000313" key="5">
    <source>
        <dbReference type="EMBL" id="KAF4635585.1"/>
    </source>
</evidence>
<dbReference type="Pfam" id="PF01565">
    <property type="entry name" value="FAD_binding_4"/>
    <property type="match status" value="1"/>
</dbReference>
<dbReference type="InterPro" id="IPR036318">
    <property type="entry name" value="FAD-bd_PCMH-like_sf"/>
</dbReference>
<dbReference type="EMBL" id="JAAMPI010000111">
    <property type="protein sequence ID" value="KAF4635585.1"/>
    <property type="molecule type" value="Genomic_DNA"/>
</dbReference>
<gene>
    <name evidence="5" type="ORF">G7Y89_g2518</name>
</gene>
<accession>A0A8H4RT82</accession>
<dbReference type="InterPro" id="IPR050432">
    <property type="entry name" value="FAD-linked_Oxidoreductases_BP"/>
</dbReference>
<evidence type="ECO:0000256" key="1">
    <source>
        <dbReference type="ARBA" id="ARBA00005466"/>
    </source>
</evidence>
<proteinExistence type="inferred from homology"/>
<dbReference type="InterPro" id="IPR016166">
    <property type="entry name" value="FAD-bd_PCMH"/>
</dbReference>
<dbReference type="GO" id="GO:0016491">
    <property type="term" value="F:oxidoreductase activity"/>
    <property type="evidence" value="ECO:0007669"/>
    <property type="project" value="UniProtKB-KW"/>
</dbReference>
<dbReference type="PANTHER" id="PTHR13878">
    <property type="entry name" value="GULONOLACTONE OXIDASE"/>
    <property type="match status" value="1"/>
</dbReference>
<keyword evidence="2" id="KW-0560">Oxidoreductase</keyword>
<sequence length="587" mass="63021">MKFSTFTFTASAFISATTAAAVTYNNKSCHCFPGDSCWPSTSTWAQLNSTVGGRLIATVPIGTPCHEPNYDAEVCAALQADWTLVETHLNSPSSLMAPIFANASCDPFTDSSTPCLLGNYVRYAINVTSVEDIQAGIKFAECNNVRFVIRNTGHDFLGRSTGAGALSIWTHYLKDIEFKTWADSYYQGSAVTIGAGIEGWEILEAASAKGLVVVGGECPTVGLAGGYTQGGGHSALSTTFGLAADQTLQFEVVTAAGELVTASRAQNSDLYWALSGGGGGNYGVVVSMTVKTYPDAMVSGAGLEFAAAYTTADLFYEAVSKFHALLPAMVDNGTMVVYYFTNTFFIINPMTAYNKTSAEVEAILAPFVTVLDDLAIPFTVSYTQFDTYEEHYATYMGPLPYGNIGAEEYQFGSRLVPRTVVQENNDALQVAYRNLTANGVMLVGIGTDVSAPVESGGISNAVLPSWRKALVHTYLTTAWNLTAPFSDMVRNADLMTDEYVPQLAAMVNGSGSYMNEADWQEPNYKETFFGTNYAKLLSIKQKWDPSNLFYATADVLGLANILAVKSAKILFFENESDMDSSGTPVSS</sequence>
<keyword evidence="6" id="KW-1185">Reference proteome</keyword>
<dbReference type="OrthoDB" id="9983560at2759"/>
<dbReference type="InterPro" id="IPR012951">
    <property type="entry name" value="BBE"/>
</dbReference>
<feature type="chain" id="PRO_5034183271" description="FAD-binding PCMH-type domain-containing protein" evidence="3">
    <location>
        <begin position="21"/>
        <end position="587"/>
    </location>
</feature>